<dbReference type="EMBL" id="MHLB01000057">
    <property type="protein sequence ID" value="OGZ00745.1"/>
    <property type="molecule type" value="Genomic_DNA"/>
</dbReference>
<evidence type="ECO:0000256" key="10">
    <source>
        <dbReference type="ARBA" id="ARBA00033270"/>
    </source>
</evidence>
<dbReference type="PROSITE" id="PS00428">
    <property type="entry name" value="FTSW_RODA_SPOVE"/>
    <property type="match status" value="1"/>
</dbReference>
<comment type="catalytic activity">
    <reaction evidence="15">
        <text>[GlcNAc-(1-&gt;4)-Mur2Ac(oyl-L-Ala-gamma-D-Glu-L-Lys-D-Ala-D-Ala)](n)-di-trans,octa-cis-undecaprenyl diphosphate + beta-D-GlcNAc-(1-&gt;4)-Mur2Ac(oyl-L-Ala-gamma-D-Glu-L-Lys-D-Ala-D-Ala)-di-trans,octa-cis-undecaprenyl diphosphate = [GlcNAc-(1-&gt;4)-Mur2Ac(oyl-L-Ala-gamma-D-Glu-L-Lys-D-Ala-D-Ala)](n+1)-di-trans,octa-cis-undecaprenyl diphosphate + di-trans,octa-cis-undecaprenyl diphosphate + H(+)</text>
        <dbReference type="Rhea" id="RHEA:23708"/>
        <dbReference type="Rhea" id="RHEA-COMP:9602"/>
        <dbReference type="Rhea" id="RHEA-COMP:9603"/>
        <dbReference type="ChEBI" id="CHEBI:15378"/>
        <dbReference type="ChEBI" id="CHEBI:58405"/>
        <dbReference type="ChEBI" id="CHEBI:60033"/>
        <dbReference type="ChEBI" id="CHEBI:78435"/>
        <dbReference type="EC" id="2.4.99.28"/>
    </reaction>
</comment>
<evidence type="ECO:0000256" key="4">
    <source>
        <dbReference type="ARBA" id="ARBA00022692"/>
    </source>
</evidence>
<dbReference type="InterPro" id="IPR018365">
    <property type="entry name" value="Cell_cycle_FtsW-rel_CS"/>
</dbReference>
<evidence type="ECO:0000256" key="2">
    <source>
        <dbReference type="ARBA" id="ARBA00022676"/>
    </source>
</evidence>
<accession>A0A1G2CH77</accession>
<comment type="caution">
    <text evidence="17">The sequence shown here is derived from an EMBL/GenBank/DDBJ whole genome shotgun (WGS) entry which is preliminary data.</text>
</comment>
<keyword evidence="3" id="KW-0808">Transferase</keyword>
<dbReference type="GO" id="GO:0008955">
    <property type="term" value="F:peptidoglycan glycosyltransferase activity"/>
    <property type="evidence" value="ECO:0007669"/>
    <property type="project" value="UniProtKB-EC"/>
</dbReference>
<comment type="similarity">
    <text evidence="11">Belongs to the SEDS family. FtsW subfamily.</text>
</comment>
<evidence type="ECO:0000256" key="8">
    <source>
        <dbReference type="ARBA" id="ARBA00023136"/>
    </source>
</evidence>
<dbReference type="GO" id="GO:0015648">
    <property type="term" value="F:lipid-linked peptidoglycan transporter activity"/>
    <property type="evidence" value="ECO:0007669"/>
    <property type="project" value="TreeGrafter"/>
</dbReference>
<feature type="transmembrane region" description="Helical" evidence="16">
    <location>
        <begin position="14"/>
        <end position="34"/>
    </location>
</feature>
<evidence type="ECO:0000313" key="18">
    <source>
        <dbReference type="Proteomes" id="UP000178348"/>
    </source>
</evidence>
<feature type="transmembrane region" description="Helical" evidence="16">
    <location>
        <begin position="170"/>
        <end position="186"/>
    </location>
</feature>
<organism evidence="17 18">
    <name type="scientific">Candidatus Liptonbacteria bacterium RIFCSPLOWO2_01_FULL_53_13</name>
    <dbReference type="NCBI Taxonomy" id="1798651"/>
    <lineage>
        <taxon>Bacteria</taxon>
        <taxon>Candidatus Liptoniibacteriota</taxon>
    </lineage>
</organism>
<dbReference type="GO" id="GO:0009252">
    <property type="term" value="P:peptidoglycan biosynthetic process"/>
    <property type="evidence" value="ECO:0007669"/>
    <property type="project" value="UniProtKB-KW"/>
</dbReference>
<name>A0A1G2CH77_9BACT</name>
<dbReference type="Proteomes" id="UP000178348">
    <property type="component" value="Unassembled WGS sequence"/>
</dbReference>
<keyword evidence="5" id="KW-0133">Cell shape</keyword>
<evidence type="ECO:0000256" key="11">
    <source>
        <dbReference type="ARBA" id="ARBA00038053"/>
    </source>
</evidence>
<feature type="transmembrane region" description="Helical" evidence="16">
    <location>
        <begin position="193"/>
        <end position="211"/>
    </location>
</feature>
<dbReference type="EC" id="2.4.99.28" evidence="14"/>
<dbReference type="GO" id="GO:0051301">
    <property type="term" value="P:cell division"/>
    <property type="evidence" value="ECO:0007669"/>
    <property type="project" value="InterPro"/>
</dbReference>
<protein>
    <recommendedName>
        <fullName evidence="12">Probable peptidoglycan glycosyltransferase FtsW</fullName>
        <ecNumber evidence="14">2.4.99.28</ecNumber>
    </recommendedName>
    <alternativeName>
        <fullName evidence="13">Cell division protein FtsW</fullName>
    </alternativeName>
    <alternativeName>
        <fullName evidence="10">Cell wall polymerase</fullName>
    </alternativeName>
    <alternativeName>
        <fullName evidence="9">Peptidoglycan polymerase</fullName>
    </alternativeName>
</protein>
<evidence type="ECO:0000256" key="12">
    <source>
        <dbReference type="ARBA" id="ARBA00041185"/>
    </source>
</evidence>
<evidence type="ECO:0000256" key="3">
    <source>
        <dbReference type="ARBA" id="ARBA00022679"/>
    </source>
</evidence>
<evidence type="ECO:0000256" key="7">
    <source>
        <dbReference type="ARBA" id="ARBA00022989"/>
    </source>
</evidence>
<comment type="subcellular location">
    <subcellularLocation>
        <location evidence="1">Membrane</location>
        <topology evidence="1">Multi-pass membrane protein</topology>
    </subcellularLocation>
</comment>
<dbReference type="Pfam" id="PF01098">
    <property type="entry name" value="FTSW_RODA_SPOVE"/>
    <property type="match status" value="1"/>
</dbReference>
<evidence type="ECO:0000313" key="17">
    <source>
        <dbReference type="EMBL" id="OGZ00745.1"/>
    </source>
</evidence>
<dbReference type="InterPro" id="IPR001182">
    <property type="entry name" value="FtsW/RodA"/>
</dbReference>
<feature type="transmembrane region" description="Helical" evidence="16">
    <location>
        <begin position="54"/>
        <end position="72"/>
    </location>
</feature>
<proteinExistence type="inferred from homology"/>
<dbReference type="GO" id="GO:0008360">
    <property type="term" value="P:regulation of cell shape"/>
    <property type="evidence" value="ECO:0007669"/>
    <property type="project" value="UniProtKB-KW"/>
</dbReference>
<feature type="transmembrane region" description="Helical" evidence="16">
    <location>
        <begin position="114"/>
        <end position="133"/>
    </location>
</feature>
<feature type="transmembrane region" description="Helical" evidence="16">
    <location>
        <begin position="311"/>
        <end position="338"/>
    </location>
</feature>
<reference evidence="17 18" key="1">
    <citation type="journal article" date="2016" name="Nat. Commun.">
        <title>Thousands of microbial genomes shed light on interconnected biogeochemical processes in an aquifer system.</title>
        <authorList>
            <person name="Anantharaman K."/>
            <person name="Brown C.T."/>
            <person name="Hug L.A."/>
            <person name="Sharon I."/>
            <person name="Castelle C.J."/>
            <person name="Probst A.J."/>
            <person name="Thomas B.C."/>
            <person name="Singh A."/>
            <person name="Wilkins M.J."/>
            <person name="Karaoz U."/>
            <person name="Brodie E.L."/>
            <person name="Williams K.H."/>
            <person name="Hubbard S.S."/>
            <person name="Banfield J.F."/>
        </authorList>
    </citation>
    <scope>NUCLEOTIDE SEQUENCE [LARGE SCALE GENOMIC DNA]</scope>
</reference>
<gene>
    <name evidence="17" type="ORF">A2946_03370</name>
</gene>
<keyword evidence="8 16" id="KW-0472">Membrane</keyword>
<evidence type="ECO:0000256" key="16">
    <source>
        <dbReference type="SAM" id="Phobius"/>
    </source>
</evidence>
<keyword evidence="7 16" id="KW-1133">Transmembrane helix</keyword>
<dbReference type="GO" id="GO:0005886">
    <property type="term" value="C:plasma membrane"/>
    <property type="evidence" value="ECO:0007669"/>
    <property type="project" value="TreeGrafter"/>
</dbReference>
<dbReference type="AlphaFoldDB" id="A0A1G2CH77"/>
<evidence type="ECO:0000256" key="5">
    <source>
        <dbReference type="ARBA" id="ARBA00022960"/>
    </source>
</evidence>
<feature type="transmembrane region" description="Helical" evidence="16">
    <location>
        <begin position="344"/>
        <end position="365"/>
    </location>
</feature>
<dbReference type="PANTHER" id="PTHR30474">
    <property type="entry name" value="CELL CYCLE PROTEIN"/>
    <property type="match status" value="1"/>
</dbReference>
<feature type="transmembrane region" description="Helical" evidence="16">
    <location>
        <begin position="278"/>
        <end position="299"/>
    </location>
</feature>
<keyword evidence="2" id="KW-0328">Glycosyltransferase</keyword>
<keyword evidence="6" id="KW-0573">Peptidoglycan synthesis</keyword>
<sequence>MAVSLKKSSHRPDYFLLAVIFLLTIAGLVILASASSELGKIRFNDSYYYLKHQLTNGFLLGAIGFFVAYKLYYQRYRKLSLLFLLVNIIFLGLLFTSLGVTAGGASRWLRLGPLVFQPAEILKLTFLIYLAAWLANARMNRIKNFAGGALPFFIICGIVAVLLILQPATSTVVILIASGLIMYFVSGVPLKHIALICLIGAIGFGLVIWRTPYRLQRILDFLDPSRDLQGTGYQGNQAVIAIGSGSIWGMGYGQSPSKVSYLPAPLDDSIFAIAAQELGFVGAASLVILFAILIFRLLWIARRTRDKFGHLLLIGFASIIALQSLVNMGAISGLIPLTGIPLPFVSYGGTALAVFLTMGGVAANVSKYT</sequence>
<dbReference type="PANTHER" id="PTHR30474:SF2">
    <property type="entry name" value="PEPTIDOGLYCAN GLYCOSYLTRANSFERASE FTSW-RELATED"/>
    <property type="match status" value="1"/>
</dbReference>
<evidence type="ECO:0000256" key="1">
    <source>
        <dbReference type="ARBA" id="ARBA00004141"/>
    </source>
</evidence>
<evidence type="ECO:0000256" key="15">
    <source>
        <dbReference type="ARBA" id="ARBA00049902"/>
    </source>
</evidence>
<dbReference type="GO" id="GO:0032153">
    <property type="term" value="C:cell division site"/>
    <property type="evidence" value="ECO:0007669"/>
    <property type="project" value="TreeGrafter"/>
</dbReference>
<evidence type="ECO:0000256" key="9">
    <source>
        <dbReference type="ARBA" id="ARBA00032370"/>
    </source>
</evidence>
<evidence type="ECO:0000256" key="13">
    <source>
        <dbReference type="ARBA" id="ARBA00041418"/>
    </source>
</evidence>
<feature type="transmembrane region" description="Helical" evidence="16">
    <location>
        <begin position="145"/>
        <end position="164"/>
    </location>
</feature>
<keyword evidence="4 16" id="KW-0812">Transmembrane</keyword>
<evidence type="ECO:0000256" key="6">
    <source>
        <dbReference type="ARBA" id="ARBA00022984"/>
    </source>
</evidence>
<evidence type="ECO:0000256" key="14">
    <source>
        <dbReference type="ARBA" id="ARBA00044770"/>
    </source>
</evidence>
<feature type="transmembrane region" description="Helical" evidence="16">
    <location>
        <begin position="79"/>
        <end position="102"/>
    </location>
</feature>